<feature type="compositionally biased region" description="Polar residues" evidence="1">
    <location>
        <begin position="241"/>
        <end position="253"/>
    </location>
</feature>
<evidence type="ECO:0000313" key="3">
    <source>
        <dbReference type="EMBL" id="MDN5216277.1"/>
    </source>
</evidence>
<gene>
    <name evidence="3" type="ORF">QQ020_29685</name>
</gene>
<dbReference type="InterPro" id="IPR021255">
    <property type="entry name" value="DUF2807"/>
</dbReference>
<name>A0ABT8LET8_9BACT</name>
<dbReference type="RefSeq" id="WP_346761614.1">
    <property type="nucleotide sequence ID" value="NZ_JAUJEB010000008.1"/>
</dbReference>
<evidence type="ECO:0000256" key="1">
    <source>
        <dbReference type="SAM" id="MobiDB-lite"/>
    </source>
</evidence>
<keyword evidence="4" id="KW-1185">Reference proteome</keyword>
<dbReference type="Pfam" id="PF10988">
    <property type="entry name" value="DUF2807"/>
    <property type="match status" value="1"/>
</dbReference>
<organism evidence="3 4">
    <name type="scientific">Agaribacillus aureus</name>
    <dbReference type="NCBI Taxonomy" id="3051825"/>
    <lineage>
        <taxon>Bacteria</taxon>
        <taxon>Pseudomonadati</taxon>
        <taxon>Bacteroidota</taxon>
        <taxon>Cytophagia</taxon>
        <taxon>Cytophagales</taxon>
        <taxon>Splendidivirgaceae</taxon>
        <taxon>Agaribacillus</taxon>
    </lineage>
</organism>
<dbReference type="Gene3D" id="2.160.20.120">
    <property type="match status" value="1"/>
</dbReference>
<evidence type="ECO:0000259" key="2">
    <source>
        <dbReference type="Pfam" id="PF10988"/>
    </source>
</evidence>
<feature type="region of interest" description="Disordered" evidence="1">
    <location>
        <begin position="225"/>
        <end position="253"/>
    </location>
</feature>
<accession>A0ABT8LET8</accession>
<protein>
    <submittedName>
        <fullName evidence="3">Head GIN domain-containing protein</fullName>
    </submittedName>
</protein>
<dbReference type="Proteomes" id="UP001172083">
    <property type="component" value="Unassembled WGS sequence"/>
</dbReference>
<comment type="caution">
    <text evidence="3">The sequence shown here is derived from an EMBL/GenBank/DDBJ whole genome shotgun (WGS) entry which is preliminary data.</text>
</comment>
<evidence type="ECO:0000313" key="4">
    <source>
        <dbReference type="Proteomes" id="UP001172083"/>
    </source>
</evidence>
<dbReference type="EMBL" id="JAUJEB010000008">
    <property type="protein sequence ID" value="MDN5216277.1"/>
    <property type="molecule type" value="Genomic_DNA"/>
</dbReference>
<sequence>MDIILYPDATIEKFPHLLKEKLTMNLIKNLHLSLLFCLIATIACAQNKETRQLSPFSKINVGQAIKVYVEKGDKESCIIETDGMETSEVLTDVSGRSLKIRLDQDRRRRNIDVVVYLTYKEINGISISSAASVYSKGTIKSDDMEIDISSAGSGQLDVNVDELEIKISSAGSLEIAGNAKYQDIDISSAGRLKAYDLACEEVSAAVSSAGSAKIQATNRINAKANSGGKIRYKGQPDKTYVSANSGGSISRVD</sequence>
<reference evidence="3" key="1">
    <citation type="submission" date="2023-06" db="EMBL/GenBank/DDBJ databases">
        <title>Genomic of Agaribacillus aureum.</title>
        <authorList>
            <person name="Wang G."/>
        </authorList>
    </citation>
    <scope>NUCLEOTIDE SEQUENCE</scope>
    <source>
        <strain evidence="3">BMA12</strain>
    </source>
</reference>
<dbReference type="PANTHER" id="PTHR39200">
    <property type="entry name" value="HYPOTHETICAL EXPORTED PROTEIN"/>
    <property type="match status" value="1"/>
</dbReference>
<dbReference type="PANTHER" id="PTHR39200:SF1">
    <property type="entry name" value="AUTO-TRANSPORTER ADHESIN HEAD GIN DOMAIN-CONTAINING PROTEIN-RELATED"/>
    <property type="match status" value="1"/>
</dbReference>
<proteinExistence type="predicted"/>
<feature type="domain" description="Putative auto-transporter adhesin head GIN" evidence="2">
    <location>
        <begin position="55"/>
        <end position="236"/>
    </location>
</feature>